<dbReference type="EMBL" id="QBIY01011340">
    <property type="protein sequence ID" value="RXN32762.1"/>
    <property type="molecule type" value="Genomic_DNA"/>
</dbReference>
<dbReference type="AlphaFoldDB" id="A0A498NLE8"/>
<feature type="region of interest" description="Disordered" evidence="1">
    <location>
        <begin position="172"/>
        <end position="197"/>
    </location>
</feature>
<name>A0A498NLE8_LABRO</name>
<comment type="caution">
    <text evidence="2">The sequence shown here is derived from an EMBL/GenBank/DDBJ whole genome shotgun (WGS) entry which is preliminary data.</text>
</comment>
<feature type="compositionally biased region" description="Basic and acidic residues" evidence="1">
    <location>
        <begin position="297"/>
        <end position="308"/>
    </location>
</feature>
<reference evidence="2 3" key="1">
    <citation type="submission" date="2018-03" db="EMBL/GenBank/DDBJ databases">
        <title>Draft genome sequence of Rohu Carp (Labeo rohita).</title>
        <authorList>
            <person name="Das P."/>
            <person name="Kushwaha B."/>
            <person name="Joshi C.G."/>
            <person name="Kumar D."/>
            <person name="Nagpure N.S."/>
            <person name="Sahoo L."/>
            <person name="Das S.P."/>
            <person name="Bit A."/>
            <person name="Patnaik S."/>
            <person name="Meher P.K."/>
            <person name="Jayasankar P."/>
            <person name="Koringa P.G."/>
            <person name="Patel N.V."/>
            <person name="Hinsu A.T."/>
            <person name="Kumar R."/>
            <person name="Pandey M."/>
            <person name="Agarwal S."/>
            <person name="Srivastava S."/>
            <person name="Singh M."/>
            <person name="Iquebal M.A."/>
            <person name="Jaiswal S."/>
            <person name="Angadi U.B."/>
            <person name="Kumar N."/>
            <person name="Raza M."/>
            <person name="Shah T.M."/>
            <person name="Rai A."/>
            <person name="Jena J.K."/>
        </authorList>
    </citation>
    <scope>NUCLEOTIDE SEQUENCE [LARGE SCALE GENOMIC DNA]</scope>
    <source>
        <strain evidence="2">DASCIFA01</strain>
        <tissue evidence="2">Testis</tissue>
    </source>
</reference>
<dbReference type="Proteomes" id="UP000290572">
    <property type="component" value="Unassembled WGS sequence"/>
</dbReference>
<dbReference type="PANTHER" id="PTHR47331">
    <property type="entry name" value="PHD-TYPE DOMAIN-CONTAINING PROTEIN"/>
    <property type="match status" value="1"/>
</dbReference>
<dbReference type="PANTHER" id="PTHR47331:SF5">
    <property type="entry name" value="RIBONUCLEASE H"/>
    <property type="match status" value="1"/>
</dbReference>
<organism evidence="2 3">
    <name type="scientific">Labeo rohita</name>
    <name type="common">Indian major carp</name>
    <name type="synonym">Cyprinus rohita</name>
    <dbReference type="NCBI Taxonomy" id="84645"/>
    <lineage>
        <taxon>Eukaryota</taxon>
        <taxon>Metazoa</taxon>
        <taxon>Chordata</taxon>
        <taxon>Craniata</taxon>
        <taxon>Vertebrata</taxon>
        <taxon>Euteleostomi</taxon>
        <taxon>Actinopterygii</taxon>
        <taxon>Neopterygii</taxon>
        <taxon>Teleostei</taxon>
        <taxon>Ostariophysi</taxon>
        <taxon>Cypriniformes</taxon>
        <taxon>Cyprinidae</taxon>
        <taxon>Labeoninae</taxon>
        <taxon>Labeonini</taxon>
        <taxon>Labeo</taxon>
    </lineage>
</organism>
<sequence length="308" mass="35001">MEFSRLKLALTNLLPRDATEFFKYQVLVDHLRLEEACLIANSYINSPRPYSDTIAGLNEKFGQPHHVVLKRIAVVMDSPEIRRGDTAAFERFALHVQSLVGMLKTLGPDVEVELRCGSHVARLLTKLPPELRASFRRHMFHRPGSTHTLLDLAEWLKYELWCQGYDIPSNTRPQGSLGHKVERRHSRSAATVLHGTESSAENSYRKSAFCGTVNNMTWPCSLQDDHHTWKDLVEAVLCELHGAAGQDNPVTASDYQQAEMVIYQRIQNDYFPEELHHLKEGKPVRKSSRLLTLSPELDPKESGDKPQV</sequence>
<evidence type="ECO:0000256" key="1">
    <source>
        <dbReference type="SAM" id="MobiDB-lite"/>
    </source>
</evidence>
<proteinExistence type="predicted"/>
<keyword evidence="3" id="KW-1185">Reference proteome</keyword>
<accession>A0A498NLE8</accession>
<protein>
    <submittedName>
        <fullName evidence="2">Guanine nucleotide-binding subunit alpha-12 isoform X2</fullName>
    </submittedName>
</protein>
<gene>
    <name evidence="2" type="ORF">ROHU_004489</name>
</gene>
<evidence type="ECO:0000313" key="2">
    <source>
        <dbReference type="EMBL" id="RXN32762.1"/>
    </source>
</evidence>
<evidence type="ECO:0000313" key="3">
    <source>
        <dbReference type="Proteomes" id="UP000290572"/>
    </source>
</evidence>
<feature type="region of interest" description="Disordered" evidence="1">
    <location>
        <begin position="281"/>
        <end position="308"/>
    </location>
</feature>